<evidence type="ECO:0000259" key="2">
    <source>
        <dbReference type="Pfam" id="PF11790"/>
    </source>
</evidence>
<dbReference type="InterPro" id="IPR017853">
    <property type="entry name" value="GH"/>
</dbReference>
<keyword evidence="1" id="KW-0732">Signal</keyword>
<feature type="domain" description="Asl1-like glycosyl hydrolase catalytic" evidence="2">
    <location>
        <begin position="27"/>
        <end position="234"/>
    </location>
</feature>
<dbReference type="Proteomes" id="UP001465976">
    <property type="component" value="Unassembled WGS sequence"/>
</dbReference>
<dbReference type="InterPro" id="IPR053183">
    <property type="entry name" value="ASL1"/>
</dbReference>
<comment type="caution">
    <text evidence="3">The sequence shown here is derived from an EMBL/GenBank/DDBJ whole genome shotgun (WGS) entry which is preliminary data.</text>
</comment>
<dbReference type="Pfam" id="PF11790">
    <property type="entry name" value="Glyco_hydro_cc"/>
    <property type="match status" value="1"/>
</dbReference>
<protein>
    <recommendedName>
        <fullName evidence="2">Asl1-like glycosyl hydrolase catalytic domain-containing protein</fullName>
    </recommendedName>
</protein>
<reference evidence="3 4" key="1">
    <citation type="submission" date="2024-02" db="EMBL/GenBank/DDBJ databases">
        <title>A draft genome for the cacao thread blight pathogen Marasmius crinis-equi.</title>
        <authorList>
            <person name="Cohen S.P."/>
            <person name="Baruah I.K."/>
            <person name="Amoako-Attah I."/>
            <person name="Bukari Y."/>
            <person name="Meinhardt L.W."/>
            <person name="Bailey B.A."/>
        </authorList>
    </citation>
    <scope>NUCLEOTIDE SEQUENCE [LARGE SCALE GENOMIC DNA]</scope>
    <source>
        <strain evidence="3 4">GH-76</strain>
    </source>
</reference>
<accession>A0ABR3G006</accession>
<dbReference type="InterPro" id="IPR024655">
    <property type="entry name" value="Asl1_glyco_hydro_catalytic"/>
</dbReference>
<feature type="chain" id="PRO_5045438757" description="Asl1-like glycosyl hydrolase catalytic domain-containing protein" evidence="1">
    <location>
        <begin position="22"/>
        <end position="240"/>
    </location>
</feature>
<dbReference type="SUPFAM" id="SSF51445">
    <property type="entry name" value="(Trans)glycosidases"/>
    <property type="match status" value="1"/>
</dbReference>
<sequence>MLLKLLLYVALGLYAAGVAVSKNPKRGLAFADGKNPSDITKGNQTSSVISWLYDWGSSPPAYLSASKVPYVPMQWGGGGVSNFSSLVRSQGAKVALTFNEPDLGSQSNLSPGDAATLWRQYIQPLKALGVKLGAPAVTNGPGGRPWLSQFLGNCTQCQIDFIPFHWYGDGLGSFYDYVWQMHGQFAEYPLWITEFASTSSDDAVVLDFLNQSIRYLDTLDFVERYAWFGFFREESGSHYS</sequence>
<dbReference type="Gene3D" id="3.20.20.80">
    <property type="entry name" value="Glycosidases"/>
    <property type="match status" value="1"/>
</dbReference>
<dbReference type="EMBL" id="JBAHYK010000015">
    <property type="protein sequence ID" value="KAL0581157.1"/>
    <property type="molecule type" value="Genomic_DNA"/>
</dbReference>
<gene>
    <name evidence="3" type="ORF">V5O48_000847</name>
</gene>
<organism evidence="3 4">
    <name type="scientific">Marasmius crinis-equi</name>
    <dbReference type="NCBI Taxonomy" id="585013"/>
    <lineage>
        <taxon>Eukaryota</taxon>
        <taxon>Fungi</taxon>
        <taxon>Dikarya</taxon>
        <taxon>Basidiomycota</taxon>
        <taxon>Agaricomycotina</taxon>
        <taxon>Agaricomycetes</taxon>
        <taxon>Agaricomycetidae</taxon>
        <taxon>Agaricales</taxon>
        <taxon>Marasmiineae</taxon>
        <taxon>Marasmiaceae</taxon>
        <taxon>Marasmius</taxon>
    </lineage>
</organism>
<dbReference type="PANTHER" id="PTHR34154">
    <property type="entry name" value="ALKALI-SENSITIVE LINKAGE PROTEIN 1"/>
    <property type="match status" value="1"/>
</dbReference>
<evidence type="ECO:0000313" key="4">
    <source>
        <dbReference type="Proteomes" id="UP001465976"/>
    </source>
</evidence>
<name>A0ABR3G006_9AGAR</name>
<proteinExistence type="predicted"/>
<evidence type="ECO:0000313" key="3">
    <source>
        <dbReference type="EMBL" id="KAL0581157.1"/>
    </source>
</evidence>
<feature type="signal peptide" evidence="1">
    <location>
        <begin position="1"/>
        <end position="21"/>
    </location>
</feature>
<keyword evidence="4" id="KW-1185">Reference proteome</keyword>
<dbReference type="PANTHER" id="PTHR34154:SF3">
    <property type="entry name" value="ALKALI-SENSITIVE LINKAGE PROTEIN 1"/>
    <property type="match status" value="1"/>
</dbReference>
<evidence type="ECO:0000256" key="1">
    <source>
        <dbReference type="SAM" id="SignalP"/>
    </source>
</evidence>